<dbReference type="AlphaFoldDB" id="A0A9D1D2Y6"/>
<evidence type="ECO:0000313" key="1">
    <source>
        <dbReference type="EMBL" id="HIR01639.1"/>
    </source>
</evidence>
<sequence>MEAKVAFLLSASSTVGGFGIRQPELNREMAISLPNGRCQVRSCDLLWQDKNLAIEYDSSSHHEELSDIDRDARRRNQLVLNGLTVLTVTRRQVRDFAYLEGLAGDIGRLLGDRQRCRIPDIRLRRWKLHHALFSSSNSPLRSLHNARRHP</sequence>
<reference evidence="1" key="1">
    <citation type="submission" date="2020-10" db="EMBL/GenBank/DDBJ databases">
        <authorList>
            <person name="Gilroy R."/>
        </authorList>
    </citation>
    <scope>NUCLEOTIDE SEQUENCE</scope>
    <source>
        <strain evidence="1">ChiGjej1B1-2707</strain>
    </source>
</reference>
<organism evidence="1 2">
    <name type="scientific">Candidatus Aveggerthella stercoripullorum</name>
    <dbReference type="NCBI Taxonomy" id="2840688"/>
    <lineage>
        <taxon>Bacteria</taxon>
        <taxon>Bacillati</taxon>
        <taxon>Actinomycetota</taxon>
        <taxon>Coriobacteriia</taxon>
        <taxon>Eggerthellales</taxon>
        <taxon>Eggerthellaceae</taxon>
        <taxon>Eggerthellaceae incertae sedis</taxon>
        <taxon>Candidatus Aveggerthella</taxon>
    </lineage>
</organism>
<comment type="caution">
    <text evidence="1">The sequence shown here is derived from an EMBL/GenBank/DDBJ whole genome shotgun (WGS) entry which is preliminary data.</text>
</comment>
<protein>
    <recommendedName>
        <fullName evidence="3">DUF559 domain-containing protein</fullName>
    </recommendedName>
</protein>
<evidence type="ECO:0000313" key="2">
    <source>
        <dbReference type="Proteomes" id="UP000824261"/>
    </source>
</evidence>
<reference evidence="1" key="2">
    <citation type="journal article" date="2021" name="PeerJ">
        <title>Extensive microbial diversity within the chicken gut microbiome revealed by metagenomics and culture.</title>
        <authorList>
            <person name="Gilroy R."/>
            <person name="Ravi A."/>
            <person name="Getino M."/>
            <person name="Pursley I."/>
            <person name="Horton D.L."/>
            <person name="Alikhan N.F."/>
            <person name="Baker D."/>
            <person name="Gharbi K."/>
            <person name="Hall N."/>
            <person name="Watson M."/>
            <person name="Adriaenssens E.M."/>
            <person name="Foster-Nyarko E."/>
            <person name="Jarju S."/>
            <person name="Secka A."/>
            <person name="Antonio M."/>
            <person name="Oren A."/>
            <person name="Chaudhuri R.R."/>
            <person name="La Ragione R."/>
            <person name="Hildebrand F."/>
            <person name="Pallen M.J."/>
        </authorList>
    </citation>
    <scope>NUCLEOTIDE SEQUENCE</scope>
    <source>
        <strain evidence="1">ChiGjej1B1-2707</strain>
    </source>
</reference>
<proteinExistence type="predicted"/>
<dbReference type="Proteomes" id="UP000824261">
    <property type="component" value="Unassembled WGS sequence"/>
</dbReference>
<dbReference type="EMBL" id="DVGB01000060">
    <property type="protein sequence ID" value="HIR01639.1"/>
    <property type="molecule type" value="Genomic_DNA"/>
</dbReference>
<evidence type="ECO:0008006" key="3">
    <source>
        <dbReference type="Google" id="ProtNLM"/>
    </source>
</evidence>
<accession>A0A9D1D2Y6</accession>
<name>A0A9D1D2Y6_9ACTN</name>
<gene>
    <name evidence="1" type="ORF">IAA69_05175</name>
</gene>
<dbReference type="Gene3D" id="3.40.960.10">
    <property type="entry name" value="VSR Endonuclease"/>
    <property type="match status" value="1"/>
</dbReference>